<dbReference type="SUPFAM" id="SSF55347">
    <property type="entry name" value="Glyceraldehyde-3-phosphate dehydrogenase-like, C-terminal domain"/>
    <property type="match status" value="1"/>
</dbReference>
<feature type="domain" description="Saccharopine dehydrogenase-like C-terminal" evidence="3">
    <location>
        <begin position="1"/>
        <end position="93"/>
    </location>
</feature>
<organism evidence="4 5">
    <name type="scientific">Endocarpon pusillum</name>
    <dbReference type="NCBI Taxonomy" id="364733"/>
    <lineage>
        <taxon>Eukaryota</taxon>
        <taxon>Fungi</taxon>
        <taxon>Dikarya</taxon>
        <taxon>Ascomycota</taxon>
        <taxon>Pezizomycotina</taxon>
        <taxon>Eurotiomycetes</taxon>
        <taxon>Chaetothyriomycetidae</taxon>
        <taxon>Verrucariales</taxon>
        <taxon>Verrucariaceae</taxon>
        <taxon>Endocarpon</taxon>
    </lineage>
</organism>
<dbReference type="Pfam" id="PF16653">
    <property type="entry name" value="Sacchrp_dh_C"/>
    <property type="match status" value="1"/>
</dbReference>
<keyword evidence="5" id="KW-1185">Reference proteome</keyword>
<dbReference type="Gene3D" id="3.30.360.10">
    <property type="entry name" value="Dihydrodipicolinate Reductase, domain 2"/>
    <property type="match status" value="1"/>
</dbReference>
<accession>A0A8H7E0W5</accession>
<evidence type="ECO:0000256" key="1">
    <source>
        <dbReference type="ARBA" id="ARBA00023002"/>
    </source>
</evidence>
<gene>
    <name evidence="4" type="ORF">GJ744_011734</name>
</gene>
<keyword evidence="1" id="KW-0560">Oxidoreductase</keyword>
<comment type="caution">
    <text evidence="4">The sequence shown here is derived from an EMBL/GenBank/DDBJ whole genome shotgun (WGS) entry which is preliminary data.</text>
</comment>
<dbReference type="GO" id="GO:0019878">
    <property type="term" value="P:lysine biosynthetic process via aminoadipic acid"/>
    <property type="evidence" value="ECO:0007669"/>
    <property type="project" value="TreeGrafter"/>
</dbReference>
<keyword evidence="2" id="KW-0028">Amino-acid biosynthesis</keyword>
<dbReference type="PANTHER" id="PTHR11133">
    <property type="entry name" value="SACCHAROPINE DEHYDROGENASE"/>
    <property type="match status" value="1"/>
</dbReference>
<sequence>MTFKPGERDLVMLQHKFVVEWNDQKTETFTSTLELLSNPQRYSGMSLAVGVTCGIATQLLLDRHPALSKPGVLAPYKKEICEPIRALVEKEGVKMVEQKAE</sequence>
<dbReference type="InterPro" id="IPR032095">
    <property type="entry name" value="Sacchrp_dh-like_C"/>
</dbReference>
<dbReference type="GO" id="GO:0004753">
    <property type="term" value="F:saccharopine dehydrogenase activity"/>
    <property type="evidence" value="ECO:0007669"/>
    <property type="project" value="TreeGrafter"/>
</dbReference>
<evidence type="ECO:0000313" key="5">
    <source>
        <dbReference type="Proteomes" id="UP000606974"/>
    </source>
</evidence>
<evidence type="ECO:0000256" key="2">
    <source>
        <dbReference type="ARBA" id="ARBA00023154"/>
    </source>
</evidence>
<dbReference type="EMBL" id="JAACFV010000086">
    <property type="protein sequence ID" value="KAF7506484.1"/>
    <property type="molecule type" value="Genomic_DNA"/>
</dbReference>
<dbReference type="PANTHER" id="PTHR11133:SF22">
    <property type="entry name" value="ALPHA-AMINOADIPIC SEMIALDEHYDE SYNTHASE, MITOCHONDRIAL"/>
    <property type="match status" value="1"/>
</dbReference>
<keyword evidence="2" id="KW-0457">Lysine biosynthesis</keyword>
<reference evidence="4" key="1">
    <citation type="submission" date="2020-02" db="EMBL/GenBank/DDBJ databases">
        <authorList>
            <person name="Palmer J.M."/>
        </authorList>
    </citation>
    <scope>NUCLEOTIDE SEQUENCE</scope>
    <source>
        <strain evidence="4">EPUS1.4</strain>
        <tissue evidence="4">Thallus</tissue>
    </source>
</reference>
<dbReference type="OrthoDB" id="10059875at2759"/>
<protein>
    <recommendedName>
        <fullName evidence="3">Saccharopine dehydrogenase-like C-terminal domain-containing protein</fullName>
    </recommendedName>
</protein>
<dbReference type="InterPro" id="IPR051168">
    <property type="entry name" value="AASS"/>
</dbReference>
<evidence type="ECO:0000313" key="4">
    <source>
        <dbReference type="EMBL" id="KAF7506484.1"/>
    </source>
</evidence>
<dbReference type="Proteomes" id="UP000606974">
    <property type="component" value="Unassembled WGS sequence"/>
</dbReference>
<evidence type="ECO:0000259" key="3">
    <source>
        <dbReference type="Pfam" id="PF16653"/>
    </source>
</evidence>
<dbReference type="GO" id="GO:0005737">
    <property type="term" value="C:cytoplasm"/>
    <property type="evidence" value="ECO:0007669"/>
    <property type="project" value="TreeGrafter"/>
</dbReference>
<dbReference type="AlphaFoldDB" id="A0A8H7E0W5"/>
<dbReference type="Gene3D" id="3.40.50.720">
    <property type="entry name" value="NAD(P)-binding Rossmann-like Domain"/>
    <property type="match status" value="1"/>
</dbReference>
<name>A0A8H7E0W5_9EURO</name>
<proteinExistence type="predicted"/>